<dbReference type="InterPro" id="IPR047952">
    <property type="entry name" value="Transpos_IS4"/>
</dbReference>
<dbReference type="InterPro" id="IPR002559">
    <property type="entry name" value="Transposase_11"/>
</dbReference>
<dbReference type="Proteomes" id="UP000010716">
    <property type="component" value="Unassembled WGS sequence"/>
</dbReference>
<evidence type="ECO:0000259" key="5">
    <source>
        <dbReference type="Pfam" id="PF01609"/>
    </source>
</evidence>
<evidence type="ECO:0000256" key="1">
    <source>
        <dbReference type="ARBA" id="ARBA00010075"/>
    </source>
</evidence>
<evidence type="ECO:0000313" key="7">
    <source>
        <dbReference type="EMBL" id="EGL82356.1"/>
    </source>
</evidence>
<evidence type="ECO:0000256" key="2">
    <source>
        <dbReference type="ARBA" id="ARBA00022578"/>
    </source>
</evidence>
<comment type="similarity">
    <text evidence="1">Belongs to the transposase 11 family.</text>
</comment>
<dbReference type="PANTHER" id="PTHR33258:SF1">
    <property type="entry name" value="TRANSPOSASE INSL FOR INSERTION SEQUENCE ELEMENT IS186A-RELATED"/>
    <property type="match status" value="1"/>
</dbReference>
<dbReference type="GO" id="GO:0004803">
    <property type="term" value="F:transposase activity"/>
    <property type="evidence" value="ECO:0007669"/>
    <property type="project" value="InterPro"/>
</dbReference>
<dbReference type="OrthoDB" id="368860at2"/>
<protein>
    <submittedName>
        <fullName evidence="8">IS4 family transposase</fullName>
    </submittedName>
    <submittedName>
        <fullName evidence="7">Transposase IS4 family protein</fullName>
    </submittedName>
</protein>
<evidence type="ECO:0000256" key="4">
    <source>
        <dbReference type="ARBA" id="ARBA00023172"/>
    </source>
</evidence>
<dbReference type="AlphaFoldDB" id="F5L8L7"/>
<dbReference type="NCBIfam" id="NF033592">
    <property type="entry name" value="transpos_IS4_1"/>
    <property type="match status" value="1"/>
</dbReference>
<dbReference type="RefSeq" id="WP_007505468.1">
    <property type="nucleotide sequence ID" value="NZ_AFCE01000151.1"/>
</dbReference>
<keyword evidence="4" id="KW-0233">DNA recombination</keyword>
<feature type="domain" description="Transposase IS4-like" evidence="5">
    <location>
        <begin position="120"/>
        <end position="330"/>
    </location>
</feature>
<dbReference type="InterPro" id="IPR025399">
    <property type="entry name" value="DUF4372"/>
</dbReference>
<dbReference type="SUPFAM" id="SSF53098">
    <property type="entry name" value="Ribonuclease H-like"/>
    <property type="match status" value="1"/>
</dbReference>
<name>F5L8L7_CALTT</name>
<dbReference type="GO" id="GO:0003677">
    <property type="term" value="F:DNA binding"/>
    <property type="evidence" value="ECO:0007669"/>
    <property type="project" value="UniProtKB-KW"/>
</dbReference>
<dbReference type="Pfam" id="PF14294">
    <property type="entry name" value="DUF4372"/>
    <property type="match status" value="1"/>
</dbReference>
<keyword evidence="2" id="KW-0815">Transposition</keyword>
<reference evidence="8 10" key="2">
    <citation type="journal article" date="2020" name="Extremophiles">
        <title>Genomic analysis of Caldalkalibacillus thermarum TA2.A1 reveals aerobic alkaliphilic metabolism and evolutionary hallmarks linking alkaliphilic bacteria and plant life.</title>
        <authorList>
            <person name="de Jong S.I."/>
            <person name="van den Broek M.A."/>
            <person name="Merkel A.Y."/>
            <person name="de la Torre Cortes P."/>
            <person name="Kalamorz F."/>
            <person name="Cook G.M."/>
            <person name="van Loosdrecht M.C.M."/>
            <person name="McMillan D.G.G."/>
        </authorList>
    </citation>
    <scope>NUCLEOTIDE SEQUENCE [LARGE SCALE GENOMIC DNA]</scope>
    <source>
        <strain evidence="8 10">TA2.A1</strain>
    </source>
</reference>
<dbReference type="InterPro" id="IPR012337">
    <property type="entry name" value="RNaseH-like_sf"/>
</dbReference>
<dbReference type="EMBL" id="CP082237">
    <property type="protein sequence ID" value="QZT33973.1"/>
    <property type="molecule type" value="Genomic_DNA"/>
</dbReference>
<dbReference type="eggNOG" id="COG3385">
    <property type="taxonomic scope" value="Bacteria"/>
</dbReference>
<proteinExistence type="inferred from homology"/>
<dbReference type="EMBL" id="AFCE01000151">
    <property type="protein sequence ID" value="EGL82356.1"/>
    <property type="molecule type" value="Genomic_DNA"/>
</dbReference>
<organism evidence="7 9">
    <name type="scientific">Caldalkalibacillus thermarum (strain TA2.A1)</name>
    <dbReference type="NCBI Taxonomy" id="986075"/>
    <lineage>
        <taxon>Bacteria</taxon>
        <taxon>Bacillati</taxon>
        <taxon>Bacillota</taxon>
        <taxon>Bacilli</taxon>
        <taxon>Bacillales</taxon>
        <taxon>Bacillaceae</taxon>
        <taxon>Caldalkalibacillus</taxon>
    </lineage>
</organism>
<dbReference type="KEGG" id="cthu:HUR95_00585"/>
<evidence type="ECO:0000313" key="10">
    <source>
        <dbReference type="Proteomes" id="UP000825179"/>
    </source>
</evidence>
<keyword evidence="10" id="KW-1185">Reference proteome</keyword>
<evidence type="ECO:0000313" key="8">
    <source>
        <dbReference type="EMBL" id="QZT33973.1"/>
    </source>
</evidence>
<evidence type="ECO:0000256" key="3">
    <source>
        <dbReference type="ARBA" id="ARBA00023125"/>
    </source>
</evidence>
<dbReference type="PANTHER" id="PTHR33258">
    <property type="entry name" value="TRANSPOSASE INSL FOR INSERTION SEQUENCE ELEMENT IS186A-RELATED"/>
    <property type="match status" value="1"/>
</dbReference>
<gene>
    <name evidence="7" type="ORF">CathTA2_2172</name>
    <name evidence="8" type="ORF">HUR95_00585</name>
</gene>
<keyword evidence="3" id="KW-0238">DNA-binding</keyword>
<reference evidence="8" key="3">
    <citation type="submission" date="2021-08" db="EMBL/GenBank/DDBJ databases">
        <authorList>
            <person name="de Jong S."/>
            <person name="van den Broek M."/>
            <person name="Merkel A."/>
            <person name="de la Torre Cortes P."/>
            <person name="Kalamorz F."/>
            <person name="Cook G."/>
            <person name="van Loosdrecht M."/>
            <person name="McMillan D."/>
        </authorList>
    </citation>
    <scope>NUCLEOTIDE SEQUENCE</scope>
    <source>
        <strain evidence="8">TA2.A1</strain>
    </source>
</reference>
<accession>F5L8L7</accession>
<evidence type="ECO:0000259" key="6">
    <source>
        <dbReference type="Pfam" id="PF14294"/>
    </source>
</evidence>
<dbReference type="Pfam" id="PF01609">
    <property type="entry name" value="DDE_Tnp_1"/>
    <property type="match status" value="1"/>
</dbReference>
<dbReference type="GO" id="GO:0006313">
    <property type="term" value="P:DNA transposition"/>
    <property type="evidence" value="ECO:0007669"/>
    <property type="project" value="InterPro"/>
</dbReference>
<feature type="domain" description="DUF4372" evidence="6">
    <location>
        <begin position="8"/>
        <end position="75"/>
    </location>
</feature>
<reference evidence="7 9" key="1">
    <citation type="journal article" date="2011" name="J. Bacteriol.">
        <title>Draft genome sequence of the thermoalkaliphilic Caldalkalibacillus thermarum strain TA2.A1.</title>
        <authorList>
            <person name="Kalamorz F."/>
            <person name="Keis S."/>
            <person name="McMillan D.G."/>
            <person name="Olsson K."/>
            <person name="Stanton J.A."/>
            <person name="Stockwell P."/>
            <person name="Black M.A."/>
            <person name="Klingeman D.M."/>
            <person name="Land M.L."/>
            <person name="Han C.S."/>
            <person name="Martin S.L."/>
            <person name="Becher S.A."/>
            <person name="Peddie C.J."/>
            <person name="Morgan H.W."/>
            <person name="Matthies D."/>
            <person name="Preiss L."/>
            <person name="Meier T."/>
            <person name="Brown S.D."/>
            <person name="Cook G.M."/>
        </authorList>
    </citation>
    <scope>NUCLEOTIDE SEQUENCE [LARGE SCALE GENOMIC DNA]</scope>
    <source>
        <strain evidence="7 9">TA2.A1</strain>
    </source>
</reference>
<dbReference type="Proteomes" id="UP000825179">
    <property type="component" value="Chromosome"/>
</dbReference>
<sequence>MDKDTLFSSFGKWVSTINFQQFKEHVEVLGHDKYTKKLTAKAYLLLFLHAQLHEKESLRAIADGVLDEDLQKILGFESISASQLSRKNNQVDPSLLAKIFLDLVQQIRCHMQQSQPCRMPLKIIDSTTIPLSLTNYKWATFRRTKSGVKLHLRLVFMDKGNVYPEKAVMTPANEHDRSQLEVLVDEKEAMYVFDRGYVDYETFDRFFDEGIFFASRLKKNAVTRTIETFEVPKDSPILSDSMVLLGTPQKRTENVFRLIETVDSQGNLIRIITNRFDLDAEDIGDIYRSRWAIELFFKWLKQHVRIKSFYGMSGTAVENQIYIALITYCLLVLVQLETNAKQSLLQLSRWLKALLWKPYEKWFQRIQFHSKKLARGTPSAV</sequence>
<evidence type="ECO:0000313" key="9">
    <source>
        <dbReference type="Proteomes" id="UP000010716"/>
    </source>
</evidence>